<keyword evidence="4" id="KW-1185">Reference proteome</keyword>
<protein>
    <submittedName>
        <fullName evidence="2">Uncharacterized protein</fullName>
    </submittedName>
</protein>
<dbReference type="Proteomes" id="UP001642409">
    <property type="component" value="Unassembled WGS sequence"/>
</dbReference>
<proteinExistence type="predicted"/>
<feature type="transmembrane region" description="Helical" evidence="1">
    <location>
        <begin position="51"/>
        <end position="73"/>
    </location>
</feature>
<comment type="caution">
    <text evidence="2">The sequence shown here is derived from an EMBL/GenBank/DDBJ whole genome shotgun (WGS) entry which is preliminary data.</text>
</comment>
<reference evidence="2" key="1">
    <citation type="submission" date="2023-06" db="EMBL/GenBank/DDBJ databases">
        <authorList>
            <person name="Kurt Z."/>
        </authorList>
    </citation>
    <scope>NUCLEOTIDE SEQUENCE</scope>
</reference>
<keyword evidence="1" id="KW-1133">Transmembrane helix</keyword>
<accession>A0AA86QYB7</accession>
<evidence type="ECO:0000256" key="1">
    <source>
        <dbReference type="SAM" id="Phobius"/>
    </source>
</evidence>
<dbReference type="EMBL" id="CATOUU010000990">
    <property type="protein sequence ID" value="CAI9965512.1"/>
    <property type="molecule type" value="Genomic_DNA"/>
</dbReference>
<dbReference type="AlphaFoldDB" id="A0AA86QYB7"/>
<dbReference type="EMBL" id="CAXDID020000148">
    <property type="protein sequence ID" value="CAL6041203.1"/>
    <property type="molecule type" value="Genomic_DNA"/>
</dbReference>
<evidence type="ECO:0000313" key="3">
    <source>
        <dbReference type="EMBL" id="CAL6041203.1"/>
    </source>
</evidence>
<feature type="transmembrane region" description="Helical" evidence="1">
    <location>
        <begin position="79"/>
        <end position="101"/>
    </location>
</feature>
<feature type="transmembrane region" description="Helical" evidence="1">
    <location>
        <begin position="12"/>
        <end position="30"/>
    </location>
</feature>
<evidence type="ECO:0000313" key="2">
    <source>
        <dbReference type="EMBL" id="CAI9965512.1"/>
    </source>
</evidence>
<reference evidence="3 4" key="2">
    <citation type="submission" date="2024-07" db="EMBL/GenBank/DDBJ databases">
        <authorList>
            <person name="Akdeniz Z."/>
        </authorList>
    </citation>
    <scope>NUCLEOTIDE SEQUENCE [LARGE SCALE GENOMIC DNA]</scope>
</reference>
<evidence type="ECO:0000313" key="4">
    <source>
        <dbReference type="Proteomes" id="UP001642409"/>
    </source>
</evidence>
<sequence>MEYTATVQPEIVVFNDMLQFIVVIAFVVYFDGCSNEQSIKRTNRTLYLRRLSTASLTCYVWTMLLGCIIRGYLPYNKANIFQFIGLEILYFAVQFVLLIGLDSADWIWTPDWLASSIPKICTQKFKKGLFANNVCQILPAVSIRQQLDELICSENRQKIQKNISQIYSQGCFRFLLFSKELSDSKQSIQCVCKLLQIVHLVVSIYRLTLLVHLKNIHSIINYFNHKKHQKCYIHFNAFYSCTQRTLYFQCQLFEMSPNYINSEMIVLFYTLPCNYRVININIYITLLLDYQIFRDDGCGQDSYKILHLLVSNRKII</sequence>
<gene>
    <name evidence="3" type="ORF">HINF_LOCUS38856</name>
    <name evidence="2" type="ORF">HINF_LOCUS53157</name>
</gene>
<keyword evidence="1" id="KW-0472">Membrane</keyword>
<keyword evidence="1" id="KW-0812">Transmembrane</keyword>
<organism evidence="2">
    <name type="scientific">Hexamita inflata</name>
    <dbReference type="NCBI Taxonomy" id="28002"/>
    <lineage>
        <taxon>Eukaryota</taxon>
        <taxon>Metamonada</taxon>
        <taxon>Diplomonadida</taxon>
        <taxon>Hexamitidae</taxon>
        <taxon>Hexamitinae</taxon>
        <taxon>Hexamita</taxon>
    </lineage>
</organism>
<name>A0AA86QYB7_9EUKA</name>